<dbReference type="InterPro" id="IPR007492">
    <property type="entry name" value="LytTR_DNA-bd_dom"/>
</dbReference>
<dbReference type="SUPFAM" id="SSF52172">
    <property type="entry name" value="CheY-like"/>
    <property type="match status" value="1"/>
</dbReference>
<dbReference type="RefSeq" id="WP_186854577.1">
    <property type="nucleotide sequence ID" value="NZ_JACOPG010000004.1"/>
</dbReference>
<dbReference type="Pfam" id="PF04397">
    <property type="entry name" value="LytTR"/>
    <property type="match status" value="1"/>
</dbReference>
<protein>
    <recommendedName>
        <fullName evidence="1">Stage 0 sporulation protein A homolog</fullName>
    </recommendedName>
</protein>
<feature type="modified residue" description="4-aspartylphosphate" evidence="3">
    <location>
        <position position="56"/>
    </location>
</feature>
<dbReference type="Proteomes" id="UP000643810">
    <property type="component" value="Unassembled WGS sequence"/>
</dbReference>
<dbReference type="EMBL" id="JACOPG010000004">
    <property type="protein sequence ID" value="MBC5686946.1"/>
    <property type="molecule type" value="Genomic_DNA"/>
</dbReference>
<dbReference type="PANTHER" id="PTHR37299">
    <property type="entry name" value="TRANSCRIPTIONAL REGULATOR-RELATED"/>
    <property type="match status" value="1"/>
</dbReference>
<dbReference type="PANTHER" id="PTHR37299:SF1">
    <property type="entry name" value="STAGE 0 SPORULATION PROTEIN A HOMOLOG"/>
    <property type="match status" value="1"/>
</dbReference>
<dbReference type="InterPro" id="IPR011006">
    <property type="entry name" value="CheY-like_superfamily"/>
</dbReference>
<comment type="function">
    <text evidence="2">May play the central regulatory role in sporulation. It may be an element of the effector pathway responsible for the activation of sporulation genes in response to nutritional stress. Spo0A may act in concert with spo0H (a sigma factor) to control the expression of some genes that are critical to the sporulation process.</text>
</comment>
<feature type="domain" description="HTH LytTR-type" evidence="5">
    <location>
        <begin position="130"/>
        <end position="197"/>
    </location>
</feature>
<evidence type="ECO:0000256" key="3">
    <source>
        <dbReference type="PROSITE-ProRule" id="PRU00169"/>
    </source>
</evidence>
<dbReference type="InterPro" id="IPR001789">
    <property type="entry name" value="Sig_transdc_resp-reg_receiver"/>
</dbReference>
<organism evidence="6 7">
    <name type="scientific">Roseburia lenta</name>
    <dbReference type="NCBI Taxonomy" id="2763061"/>
    <lineage>
        <taxon>Bacteria</taxon>
        <taxon>Bacillati</taxon>
        <taxon>Bacillota</taxon>
        <taxon>Clostridia</taxon>
        <taxon>Lachnospirales</taxon>
        <taxon>Lachnospiraceae</taxon>
        <taxon>Roseburia</taxon>
    </lineage>
</organism>
<dbReference type="Gene3D" id="2.40.50.1020">
    <property type="entry name" value="LytTr DNA-binding domain"/>
    <property type="match status" value="1"/>
</dbReference>
<name>A0ABR7GI29_9FIRM</name>
<evidence type="ECO:0000259" key="4">
    <source>
        <dbReference type="PROSITE" id="PS50110"/>
    </source>
</evidence>
<dbReference type="Gene3D" id="3.40.50.2300">
    <property type="match status" value="1"/>
</dbReference>
<dbReference type="SMART" id="SM00850">
    <property type="entry name" value="LytTR"/>
    <property type="match status" value="1"/>
</dbReference>
<gene>
    <name evidence="6" type="ORF">H8R94_10075</name>
</gene>
<feature type="domain" description="Response regulatory" evidence="4">
    <location>
        <begin position="2"/>
        <end position="119"/>
    </location>
</feature>
<evidence type="ECO:0000259" key="5">
    <source>
        <dbReference type="PROSITE" id="PS50930"/>
    </source>
</evidence>
<sequence>MRVVVVDDEKKMRDEIADYLKTFEKEQKVSVIAQVYESPEDFLEHYQKDADLILLDVEMPGMDGISLARRIRQDDKEVLLMFITNMAQYALHGYEVEAIDYVIKPLGYQEFALKMKKAMRYMGRHEKKQMMLQTSDGIQPVAIEDILYVEVIRHYLQYHTTGQVYEVRGAMKEAEEELERYHFVRCNQSYLVNLAKVACLHGNTVTVGSDQLPISRNKKTAFVDALTRYIGGMA</sequence>
<dbReference type="Pfam" id="PF00072">
    <property type="entry name" value="Response_reg"/>
    <property type="match status" value="1"/>
</dbReference>
<keyword evidence="7" id="KW-1185">Reference proteome</keyword>
<keyword evidence="3" id="KW-0597">Phosphoprotein</keyword>
<reference evidence="6 7" key="1">
    <citation type="submission" date="2020-08" db="EMBL/GenBank/DDBJ databases">
        <title>Genome public.</title>
        <authorList>
            <person name="Liu C."/>
            <person name="Sun Q."/>
        </authorList>
    </citation>
    <scope>NUCLEOTIDE SEQUENCE [LARGE SCALE GENOMIC DNA]</scope>
    <source>
        <strain evidence="6 7">NSJ-9</strain>
    </source>
</reference>
<evidence type="ECO:0000256" key="1">
    <source>
        <dbReference type="ARBA" id="ARBA00018672"/>
    </source>
</evidence>
<evidence type="ECO:0000256" key="2">
    <source>
        <dbReference type="ARBA" id="ARBA00024867"/>
    </source>
</evidence>
<comment type="caution">
    <text evidence="6">The sequence shown here is derived from an EMBL/GenBank/DDBJ whole genome shotgun (WGS) entry which is preliminary data.</text>
</comment>
<evidence type="ECO:0000313" key="7">
    <source>
        <dbReference type="Proteomes" id="UP000643810"/>
    </source>
</evidence>
<accession>A0ABR7GI29</accession>
<dbReference type="PROSITE" id="PS50930">
    <property type="entry name" value="HTH_LYTTR"/>
    <property type="match status" value="1"/>
</dbReference>
<proteinExistence type="predicted"/>
<dbReference type="SMART" id="SM00448">
    <property type="entry name" value="REC"/>
    <property type="match status" value="1"/>
</dbReference>
<evidence type="ECO:0000313" key="6">
    <source>
        <dbReference type="EMBL" id="MBC5686946.1"/>
    </source>
</evidence>
<dbReference type="InterPro" id="IPR046947">
    <property type="entry name" value="LytR-like"/>
</dbReference>
<dbReference type="PROSITE" id="PS50110">
    <property type="entry name" value="RESPONSE_REGULATORY"/>
    <property type="match status" value="1"/>
</dbReference>